<reference evidence="1" key="1">
    <citation type="submission" date="2020-05" db="EMBL/GenBank/DDBJ databases">
        <title>Large-scale comparative analyses of tick genomes elucidate their genetic diversity and vector capacities.</title>
        <authorList>
            <person name="Jia N."/>
            <person name="Wang J."/>
            <person name="Shi W."/>
            <person name="Du L."/>
            <person name="Sun Y."/>
            <person name="Zhan W."/>
            <person name="Jiang J."/>
            <person name="Wang Q."/>
            <person name="Zhang B."/>
            <person name="Ji P."/>
            <person name="Sakyi L.B."/>
            <person name="Cui X."/>
            <person name="Yuan T."/>
            <person name="Jiang B."/>
            <person name="Yang W."/>
            <person name="Lam T.T.-Y."/>
            <person name="Chang Q."/>
            <person name="Ding S."/>
            <person name="Wang X."/>
            <person name="Zhu J."/>
            <person name="Ruan X."/>
            <person name="Zhao L."/>
            <person name="Wei J."/>
            <person name="Que T."/>
            <person name="Du C."/>
            <person name="Cheng J."/>
            <person name="Dai P."/>
            <person name="Han X."/>
            <person name="Huang E."/>
            <person name="Gao Y."/>
            <person name="Liu J."/>
            <person name="Shao H."/>
            <person name="Ye R."/>
            <person name="Li L."/>
            <person name="Wei W."/>
            <person name="Wang X."/>
            <person name="Wang C."/>
            <person name="Yang T."/>
            <person name="Huo Q."/>
            <person name="Li W."/>
            <person name="Guo W."/>
            <person name="Chen H."/>
            <person name="Zhou L."/>
            <person name="Ni X."/>
            <person name="Tian J."/>
            <person name="Zhou Y."/>
            <person name="Sheng Y."/>
            <person name="Liu T."/>
            <person name="Pan Y."/>
            <person name="Xia L."/>
            <person name="Li J."/>
            <person name="Zhao F."/>
            <person name="Cao W."/>
        </authorList>
    </citation>
    <scope>NUCLEOTIDE SEQUENCE</scope>
    <source>
        <strain evidence="1">Dsil-2018</strain>
    </source>
</reference>
<protein>
    <submittedName>
        <fullName evidence="1">Uncharacterized protein</fullName>
    </submittedName>
</protein>
<sequence length="326" mass="33956">MNNFISKTRWCTVGQDLRLVAASCQPSASCLLGTQHQTTKHGHQVDSFVSALVCQVVKVPAGQSGAQPAIPSHNVPATTAAGSQPVIASSVISSSQDALSNLRSNVRTAVDRLVDPVVAALQNASLWLNRTSQLHLKQSQQHSHHDHLHGGQVNNHAAHEHAPNHQVHFAHGHQTLQAIPNPAVPMTIVSVPVLVPAVHAGSFRLMNQSAVVTAGVDVASVQFSNPGPENATSSFAVAAESAPATSQPASTPANGDLVGRTGALTTPPGTDAPATLASDVHASTAVFDISTLSVASENIGPFARQFLPPVVHRPVCPYDCVPPELR</sequence>
<dbReference type="Proteomes" id="UP000821865">
    <property type="component" value="Chromosome 8"/>
</dbReference>
<accession>A0ACB8C9F7</accession>
<proteinExistence type="predicted"/>
<organism evidence="1 2">
    <name type="scientific">Dermacentor silvarum</name>
    <name type="common">Tick</name>
    <dbReference type="NCBI Taxonomy" id="543639"/>
    <lineage>
        <taxon>Eukaryota</taxon>
        <taxon>Metazoa</taxon>
        <taxon>Ecdysozoa</taxon>
        <taxon>Arthropoda</taxon>
        <taxon>Chelicerata</taxon>
        <taxon>Arachnida</taxon>
        <taxon>Acari</taxon>
        <taxon>Parasitiformes</taxon>
        <taxon>Ixodida</taxon>
        <taxon>Ixodoidea</taxon>
        <taxon>Ixodidae</taxon>
        <taxon>Rhipicephalinae</taxon>
        <taxon>Dermacentor</taxon>
    </lineage>
</organism>
<evidence type="ECO:0000313" key="2">
    <source>
        <dbReference type="Proteomes" id="UP000821865"/>
    </source>
</evidence>
<dbReference type="EMBL" id="CM023477">
    <property type="protein sequence ID" value="KAH7937561.1"/>
    <property type="molecule type" value="Genomic_DNA"/>
</dbReference>
<comment type="caution">
    <text evidence="1">The sequence shown here is derived from an EMBL/GenBank/DDBJ whole genome shotgun (WGS) entry which is preliminary data.</text>
</comment>
<name>A0ACB8C9F7_DERSI</name>
<evidence type="ECO:0000313" key="1">
    <source>
        <dbReference type="EMBL" id="KAH7937561.1"/>
    </source>
</evidence>
<keyword evidence="2" id="KW-1185">Reference proteome</keyword>
<gene>
    <name evidence="1" type="ORF">HPB49_013013</name>
</gene>